<dbReference type="CDD" id="cd17316">
    <property type="entry name" value="MFS_SV2_like"/>
    <property type="match status" value="1"/>
</dbReference>
<keyword evidence="4 6" id="KW-1133">Transmembrane helix</keyword>
<protein>
    <submittedName>
        <fullName evidence="8">MFS transporter</fullName>
    </submittedName>
</protein>
<dbReference type="OrthoDB" id="9787026at2"/>
<keyword evidence="3 6" id="KW-0812">Transmembrane</keyword>
<feature type="transmembrane region" description="Helical" evidence="6">
    <location>
        <begin position="53"/>
        <end position="74"/>
    </location>
</feature>
<dbReference type="KEGG" id="amij:EQM06_09260"/>
<dbReference type="PROSITE" id="PS50850">
    <property type="entry name" value="MFS"/>
    <property type="match status" value="1"/>
</dbReference>
<dbReference type="GO" id="GO:0005886">
    <property type="term" value="C:plasma membrane"/>
    <property type="evidence" value="ECO:0007669"/>
    <property type="project" value="UniProtKB-SubCell"/>
</dbReference>
<accession>A0A410PZ30</accession>
<feature type="transmembrane region" description="Helical" evidence="6">
    <location>
        <begin position="86"/>
        <end position="105"/>
    </location>
</feature>
<evidence type="ECO:0000256" key="2">
    <source>
        <dbReference type="ARBA" id="ARBA00022448"/>
    </source>
</evidence>
<feature type="transmembrane region" description="Helical" evidence="6">
    <location>
        <begin position="309"/>
        <end position="328"/>
    </location>
</feature>
<feature type="transmembrane region" description="Helical" evidence="6">
    <location>
        <begin position="172"/>
        <end position="189"/>
    </location>
</feature>
<feature type="domain" description="Major facilitator superfamily (MFS) profile" evidence="7">
    <location>
        <begin position="20"/>
        <end position="452"/>
    </location>
</feature>
<dbReference type="SUPFAM" id="SSF103473">
    <property type="entry name" value="MFS general substrate transporter"/>
    <property type="match status" value="1"/>
</dbReference>
<keyword evidence="2" id="KW-0813">Transport</keyword>
<dbReference type="InterPro" id="IPR036259">
    <property type="entry name" value="MFS_trans_sf"/>
</dbReference>
<gene>
    <name evidence="8" type="ORF">EQM06_09260</name>
</gene>
<evidence type="ECO:0000256" key="4">
    <source>
        <dbReference type="ARBA" id="ARBA00022989"/>
    </source>
</evidence>
<dbReference type="Proteomes" id="UP000287601">
    <property type="component" value="Chromosome"/>
</dbReference>
<name>A0A410PZ30_9FIRM</name>
<dbReference type="PANTHER" id="PTHR23511:SF5">
    <property type="entry name" value="MAJOR FACILITATOR-TYPE TRANSPORTER HXNZ-RELATED"/>
    <property type="match status" value="1"/>
</dbReference>
<evidence type="ECO:0000256" key="3">
    <source>
        <dbReference type="ARBA" id="ARBA00022692"/>
    </source>
</evidence>
<evidence type="ECO:0000256" key="5">
    <source>
        <dbReference type="ARBA" id="ARBA00023136"/>
    </source>
</evidence>
<feature type="transmembrane region" description="Helical" evidence="6">
    <location>
        <begin position="337"/>
        <end position="354"/>
    </location>
</feature>
<dbReference type="InterPro" id="IPR005828">
    <property type="entry name" value="MFS_sugar_transport-like"/>
</dbReference>
<reference evidence="8 9" key="1">
    <citation type="submission" date="2019-01" db="EMBL/GenBank/DDBJ databases">
        <title>Draft genomes of a novel of Aminipila strains.</title>
        <authorList>
            <person name="Ma S."/>
        </authorList>
    </citation>
    <scope>NUCLEOTIDE SEQUENCE [LARGE SCALE GENOMIC DNA]</scope>
    <source>
        <strain evidence="9">JN-39</strain>
    </source>
</reference>
<evidence type="ECO:0000313" key="8">
    <source>
        <dbReference type="EMBL" id="QAT44135.1"/>
    </source>
</evidence>
<dbReference type="Gene3D" id="1.20.1250.20">
    <property type="entry name" value="MFS general substrate transporter like domains"/>
    <property type="match status" value="1"/>
</dbReference>
<dbReference type="EMBL" id="CP035281">
    <property type="protein sequence ID" value="QAT44135.1"/>
    <property type="molecule type" value="Genomic_DNA"/>
</dbReference>
<dbReference type="InterPro" id="IPR020846">
    <property type="entry name" value="MFS_dom"/>
</dbReference>
<evidence type="ECO:0000256" key="1">
    <source>
        <dbReference type="ARBA" id="ARBA00004651"/>
    </source>
</evidence>
<evidence type="ECO:0000259" key="7">
    <source>
        <dbReference type="PROSITE" id="PS50850"/>
    </source>
</evidence>
<dbReference type="InterPro" id="IPR005829">
    <property type="entry name" value="Sugar_transporter_CS"/>
</dbReference>
<evidence type="ECO:0000313" key="9">
    <source>
        <dbReference type="Proteomes" id="UP000287601"/>
    </source>
</evidence>
<evidence type="ECO:0000256" key="6">
    <source>
        <dbReference type="SAM" id="Phobius"/>
    </source>
</evidence>
<keyword evidence="9" id="KW-1185">Reference proteome</keyword>
<proteinExistence type="predicted"/>
<feature type="transmembrane region" description="Helical" evidence="6">
    <location>
        <begin position="425"/>
        <end position="447"/>
    </location>
</feature>
<dbReference type="GO" id="GO:0022857">
    <property type="term" value="F:transmembrane transporter activity"/>
    <property type="evidence" value="ECO:0007669"/>
    <property type="project" value="InterPro"/>
</dbReference>
<feature type="transmembrane region" description="Helical" evidence="6">
    <location>
        <begin position="394"/>
        <end position="413"/>
    </location>
</feature>
<sequence length="461" mass="50547">MAKLTNRIDRLPSTPMLKKILFLTGLGWMFDAMDQGMVSGVMAAIGTDWNLSTGQIGLLGSSGMLGMILGAALSGMAADKWGRKNIVMYTLVLYGVASGLAGFAVNYPMLLVLRFCTGFGLGGELPAASTLVSEYSPKKIRGRNVIILESFWAWGWILAALVAYLLIPVYGWRIAFWAGAVPALFAAYLRKAVPESPRYLEEAGRYEEAEHLVRIMEKQAGREALSEQAECEGLSEQTWKSHRDGEALQERQLKKSPSLGELWSKKYIKTTVVLWTIWIGINFGYYGFVLWTPSLLMAQGFELVKSFEFTLIMCLAQLPGYFSAAYFVEKIGRKKVLTIYFAGTALAAWLFGHADSAALVLIYGCMLYFFSLGAWGCVYTYTPEVYPTAARASGAGWAAAFGRIGAFIAPLIVPVIYDTYGNERGYTYIFILLTGVFAAVAVVAGIFGKETMGKSLEEISG</sequence>
<dbReference type="AlphaFoldDB" id="A0A410PZ30"/>
<feature type="transmembrane region" description="Helical" evidence="6">
    <location>
        <begin position="272"/>
        <end position="289"/>
    </location>
</feature>
<dbReference type="PROSITE" id="PS00216">
    <property type="entry name" value="SUGAR_TRANSPORT_1"/>
    <property type="match status" value="1"/>
</dbReference>
<feature type="transmembrane region" description="Helical" evidence="6">
    <location>
        <begin position="360"/>
        <end position="382"/>
    </location>
</feature>
<comment type="subcellular location">
    <subcellularLocation>
        <location evidence="1">Cell membrane</location>
        <topology evidence="1">Multi-pass membrane protein</topology>
    </subcellularLocation>
</comment>
<keyword evidence="5 6" id="KW-0472">Membrane</keyword>
<dbReference type="Pfam" id="PF00083">
    <property type="entry name" value="Sugar_tr"/>
    <property type="match status" value="1"/>
</dbReference>
<feature type="transmembrane region" description="Helical" evidence="6">
    <location>
        <begin position="145"/>
        <end position="166"/>
    </location>
</feature>
<dbReference type="PANTHER" id="PTHR23511">
    <property type="entry name" value="SYNAPTIC VESICLE GLYCOPROTEIN 2"/>
    <property type="match status" value="1"/>
</dbReference>
<feature type="transmembrane region" description="Helical" evidence="6">
    <location>
        <begin position="111"/>
        <end position="133"/>
    </location>
</feature>
<organism evidence="8 9">
    <name type="scientific">Aminipila luticellarii</name>
    <dbReference type="NCBI Taxonomy" id="2507160"/>
    <lineage>
        <taxon>Bacteria</taxon>
        <taxon>Bacillati</taxon>
        <taxon>Bacillota</taxon>
        <taxon>Clostridia</taxon>
        <taxon>Peptostreptococcales</taxon>
        <taxon>Anaerovoracaceae</taxon>
        <taxon>Aminipila</taxon>
    </lineage>
</organism>